<keyword evidence="1" id="KW-0677">Repeat</keyword>
<feature type="repeat" description="ANK" evidence="3">
    <location>
        <begin position="309"/>
        <end position="341"/>
    </location>
</feature>
<dbReference type="AlphaFoldDB" id="A0AAE0FKM7"/>
<evidence type="ECO:0000256" key="1">
    <source>
        <dbReference type="ARBA" id="ARBA00022737"/>
    </source>
</evidence>
<evidence type="ECO:0000256" key="2">
    <source>
        <dbReference type="ARBA" id="ARBA00023043"/>
    </source>
</evidence>
<proteinExistence type="predicted"/>
<reference evidence="5 6" key="1">
    <citation type="journal article" date="2015" name="Genome Biol. Evol.">
        <title>Comparative Genomics of a Bacterivorous Green Alga Reveals Evolutionary Causalities and Consequences of Phago-Mixotrophic Mode of Nutrition.</title>
        <authorList>
            <person name="Burns J.A."/>
            <person name="Paasch A."/>
            <person name="Narechania A."/>
            <person name="Kim E."/>
        </authorList>
    </citation>
    <scope>NUCLEOTIDE SEQUENCE [LARGE SCALE GENOMIC DNA]</scope>
    <source>
        <strain evidence="5 6">PLY_AMNH</strain>
    </source>
</reference>
<gene>
    <name evidence="5" type="ORF">CYMTET_29598</name>
</gene>
<dbReference type="InterPro" id="IPR036770">
    <property type="entry name" value="Ankyrin_rpt-contain_sf"/>
</dbReference>
<dbReference type="PANTHER" id="PTHR24171">
    <property type="entry name" value="ANKYRIN REPEAT DOMAIN-CONTAINING PROTEIN 39-RELATED"/>
    <property type="match status" value="1"/>
</dbReference>
<dbReference type="GO" id="GO:0004842">
    <property type="term" value="F:ubiquitin-protein transferase activity"/>
    <property type="evidence" value="ECO:0007669"/>
    <property type="project" value="TreeGrafter"/>
</dbReference>
<dbReference type="PANTHER" id="PTHR24171:SF8">
    <property type="entry name" value="BRCA1-ASSOCIATED RING DOMAIN PROTEIN 1"/>
    <property type="match status" value="1"/>
</dbReference>
<dbReference type="GO" id="GO:0085020">
    <property type="term" value="P:protein K6-linked ubiquitination"/>
    <property type="evidence" value="ECO:0007669"/>
    <property type="project" value="TreeGrafter"/>
</dbReference>
<feature type="repeat" description="ANK" evidence="3">
    <location>
        <begin position="238"/>
        <end position="270"/>
    </location>
</feature>
<dbReference type="SUPFAM" id="SSF48403">
    <property type="entry name" value="Ankyrin repeat"/>
    <property type="match status" value="1"/>
</dbReference>
<evidence type="ECO:0000256" key="3">
    <source>
        <dbReference type="PROSITE-ProRule" id="PRU00023"/>
    </source>
</evidence>
<feature type="repeat" description="ANK" evidence="3">
    <location>
        <begin position="274"/>
        <end position="306"/>
    </location>
</feature>
<dbReference type="SMART" id="SM00248">
    <property type="entry name" value="ANK"/>
    <property type="match status" value="3"/>
</dbReference>
<keyword evidence="6" id="KW-1185">Reference proteome</keyword>
<comment type="caution">
    <text evidence="5">The sequence shown here is derived from an EMBL/GenBank/DDBJ whole genome shotgun (WGS) entry which is preliminary data.</text>
</comment>
<evidence type="ECO:0000313" key="6">
    <source>
        <dbReference type="Proteomes" id="UP001190700"/>
    </source>
</evidence>
<dbReference type="Gene3D" id="1.25.40.20">
    <property type="entry name" value="Ankyrin repeat-containing domain"/>
    <property type="match status" value="1"/>
</dbReference>
<keyword evidence="2 3" id="KW-0040">ANK repeat</keyword>
<dbReference type="PROSITE" id="PS50088">
    <property type="entry name" value="ANK_REPEAT"/>
    <property type="match status" value="3"/>
</dbReference>
<evidence type="ECO:0000313" key="5">
    <source>
        <dbReference type="EMBL" id="KAK3261488.1"/>
    </source>
</evidence>
<dbReference type="Pfam" id="PF12796">
    <property type="entry name" value="Ank_2"/>
    <property type="match status" value="1"/>
</dbReference>
<dbReference type="PROSITE" id="PS50297">
    <property type="entry name" value="ANK_REP_REGION"/>
    <property type="match status" value="3"/>
</dbReference>
<evidence type="ECO:0000256" key="4">
    <source>
        <dbReference type="SAM" id="MobiDB-lite"/>
    </source>
</evidence>
<dbReference type="EMBL" id="LGRX02016854">
    <property type="protein sequence ID" value="KAK3261488.1"/>
    <property type="molecule type" value="Genomic_DNA"/>
</dbReference>
<feature type="region of interest" description="Disordered" evidence="4">
    <location>
        <begin position="55"/>
        <end position="74"/>
    </location>
</feature>
<sequence>MYTCGSNTVCVAIVHCDSGPVSAKKNHVRGAAPAHIGARSGPAFFQSRTRVVRTSTKKTQLRAGGWEAPDPKAEPSAQAEYDEVMKAQMAAIQEDPELKKQYEEMMQQMQAEMDKDPEAFQERVKAEMAMAEQQAKQFVAHIANLDPEDEDIGDVVKDIRKTGEQGFVKYMNDQALMEKLQKKIMIKGLVDAIRAIDEGDEKLGFLLEELNTNGSKGVEKYLGDEELMQAVMVNSILKDDSALHGAARANDVELIGWLLSEGKDPNAKGGEAVQGACPLHIAAAAGNLEACRALVSGGATVNLAVETTMGNTPLHFAAGYGHAPVCTYLLENGADKTILNNAEKTSADMTGLLEGAAAQAVLEVLNP</sequence>
<accession>A0AAE0FKM7</accession>
<organism evidence="5 6">
    <name type="scientific">Cymbomonas tetramitiformis</name>
    <dbReference type="NCBI Taxonomy" id="36881"/>
    <lineage>
        <taxon>Eukaryota</taxon>
        <taxon>Viridiplantae</taxon>
        <taxon>Chlorophyta</taxon>
        <taxon>Pyramimonadophyceae</taxon>
        <taxon>Pyramimonadales</taxon>
        <taxon>Pyramimonadaceae</taxon>
        <taxon>Cymbomonas</taxon>
    </lineage>
</organism>
<name>A0AAE0FKM7_9CHLO</name>
<dbReference type="InterPro" id="IPR002110">
    <property type="entry name" value="Ankyrin_rpt"/>
</dbReference>
<dbReference type="Proteomes" id="UP001190700">
    <property type="component" value="Unassembled WGS sequence"/>
</dbReference>
<protein>
    <submittedName>
        <fullName evidence="5">Uncharacterized protein</fullName>
    </submittedName>
</protein>